<name>A0A4C1VV98_EUMVA</name>
<evidence type="ECO:0000313" key="2">
    <source>
        <dbReference type="Proteomes" id="UP000299102"/>
    </source>
</evidence>
<sequence>MDQREGLEVRVPRSDPQSETKVMRKGVLLQWVDCSPIRRLTASTSCAGAASFTFAFPCQGRRPSVESSFFIIGHWIEGVACTVDLINKFRNSYGAIRGSTTTAPVNGVWGGRRGQPAPGATRSGVTPEFIRPQILIDEKCTTKYKTLFIVRGFLRLNSFDFEGVTSNPPRVAPRLITPPCPTGHIVGVAFARTAFKLSAAPGHRRKCRPNNKILFKVIVLISYFSPKKQQSSKTH</sequence>
<gene>
    <name evidence="1" type="ORF">EVAR_86794_1</name>
</gene>
<dbReference type="AlphaFoldDB" id="A0A4C1VV98"/>
<reference evidence="1 2" key="1">
    <citation type="journal article" date="2019" name="Commun. Biol.">
        <title>The bagworm genome reveals a unique fibroin gene that provides high tensile strength.</title>
        <authorList>
            <person name="Kono N."/>
            <person name="Nakamura H."/>
            <person name="Ohtoshi R."/>
            <person name="Tomita M."/>
            <person name="Numata K."/>
            <person name="Arakawa K."/>
        </authorList>
    </citation>
    <scope>NUCLEOTIDE SEQUENCE [LARGE SCALE GENOMIC DNA]</scope>
</reference>
<proteinExistence type="predicted"/>
<accession>A0A4C1VV98</accession>
<protein>
    <submittedName>
        <fullName evidence="1">Uncharacterized protein</fullName>
    </submittedName>
</protein>
<organism evidence="1 2">
    <name type="scientific">Eumeta variegata</name>
    <name type="common">Bagworm moth</name>
    <name type="synonym">Eumeta japonica</name>
    <dbReference type="NCBI Taxonomy" id="151549"/>
    <lineage>
        <taxon>Eukaryota</taxon>
        <taxon>Metazoa</taxon>
        <taxon>Ecdysozoa</taxon>
        <taxon>Arthropoda</taxon>
        <taxon>Hexapoda</taxon>
        <taxon>Insecta</taxon>
        <taxon>Pterygota</taxon>
        <taxon>Neoptera</taxon>
        <taxon>Endopterygota</taxon>
        <taxon>Lepidoptera</taxon>
        <taxon>Glossata</taxon>
        <taxon>Ditrysia</taxon>
        <taxon>Tineoidea</taxon>
        <taxon>Psychidae</taxon>
        <taxon>Oiketicinae</taxon>
        <taxon>Eumeta</taxon>
    </lineage>
</organism>
<evidence type="ECO:0000313" key="1">
    <source>
        <dbReference type="EMBL" id="GBP41824.1"/>
    </source>
</evidence>
<dbReference type="EMBL" id="BGZK01000407">
    <property type="protein sequence ID" value="GBP41824.1"/>
    <property type="molecule type" value="Genomic_DNA"/>
</dbReference>
<dbReference type="Proteomes" id="UP000299102">
    <property type="component" value="Unassembled WGS sequence"/>
</dbReference>
<keyword evidence="2" id="KW-1185">Reference proteome</keyword>
<comment type="caution">
    <text evidence="1">The sequence shown here is derived from an EMBL/GenBank/DDBJ whole genome shotgun (WGS) entry which is preliminary data.</text>
</comment>